<dbReference type="OrthoDB" id="9815108at2"/>
<dbReference type="PANTHER" id="PTHR34987:SF6">
    <property type="entry name" value="ALPHA-L-RHAMNOSIDASE SIX-HAIRPIN GLYCOSIDASE DOMAIN-CONTAINING PROTEIN"/>
    <property type="match status" value="1"/>
</dbReference>
<evidence type="ECO:0000313" key="3">
    <source>
        <dbReference type="Proteomes" id="UP000186953"/>
    </source>
</evidence>
<name>A0A1N6QXI3_9FLAO</name>
<dbReference type="SUPFAM" id="SSF48208">
    <property type="entry name" value="Six-hairpin glycosidases"/>
    <property type="match status" value="1"/>
</dbReference>
<dbReference type="InterPro" id="IPR012341">
    <property type="entry name" value="6hp_glycosidase-like_sf"/>
</dbReference>
<proteinExistence type="predicted"/>
<protein>
    <submittedName>
        <fullName evidence="2">Alpha-L-rhamnosidase</fullName>
    </submittedName>
</protein>
<dbReference type="Proteomes" id="UP000186953">
    <property type="component" value="Unassembled WGS sequence"/>
</dbReference>
<dbReference type="GO" id="GO:0005975">
    <property type="term" value="P:carbohydrate metabolic process"/>
    <property type="evidence" value="ECO:0007669"/>
    <property type="project" value="InterPro"/>
</dbReference>
<dbReference type="RefSeq" id="WP_076547230.1">
    <property type="nucleotide sequence ID" value="NZ_FTMA01000001.1"/>
</dbReference>
<dbReference type="Pfam" id="PF17389">
    <property type="entry name" value="Bac_rhamnosid6H"/>
    <property type="match status" value="1"/>
</dbReference>
<feature type="domain" description="Alpha-L-rhamnosidase six-hairpin glycosidase" evidence="1">
    <location>
        <begin position="198"/>
        <end position="520"/>
    </location>
</feature>
<evidence type="ECO:0000313" key="2">
    <source>
        <dbReference type="EMBL" id="SIQ21289.1"/>
    </source>
</evidence>
<dbReference type="AlphaFoldDB" id="A0A1N6QXI3"/>
<gene>
    <name evidence="2" type="ORF">SAMN05421797_1011060</name>
</gene>
<dbReference type="InterPro" id="IPR035396">
    <property type="entry name" value="Bac_rhamnosid6H"/>
</dbReference>
<sequence>MNNFIANVVFFLIIQTCFSQLPPVFGDEYNDKIRFSNMAKTYITPQKIIWKSDSTGQYIQNSSKLLKKGNGQVAVNDQNLFRFISNDEHKPAILLDYGKEINGGIKITTGIRSNKSTLKLRLRFGESVGEAMSDIGGKQNATNEHSMRDFIIEVPWLGSVEVGETGFRFLRIDVVDANENATIKSVEAAFVYRDIPYLGSFECSDKRLNEIWATGAYTVHLNMQDYLWDGIKRDRLVWVGDLHPEVMTINTVFGKQNVVPKSLDLVRDQYPLPQWMNGISSYSMWWILIHKNWFDYHGDFEYLKEQQTYMVALLEQLSTFIDKDNREVLNGTRFLDWPTSENPKAIHAGLQSMMILTFEAGSELMATLGNNILEKKYKKIAKKLSKHQPQGNTSKQAAALMSLANLADPHEINTEVLKQNGVQGMSTFYGYYILEAMANAKDYKGALNVIKTYWGGMLDLGATTFWEDFNILDASYSDRIDELATKGKFDIHGDFGKYCYVGFRHSLCHGWASGPTPWLTQYVLGIQVMNGGKTIKIEPHLGDLKFAKGTFPTQFGILTVSHEKDAQGRIKTIIDAPDGLNIIR</sequence>
<dbReference type="PANTHER" id="PTHR34987">
    <property type="entry name" value="C, PUTATIVE (AFU_ORTHOLOGUE AFUA_3G02880)-RELATED"/>
    <property type="match status" value="1"/>
</dbReference>
<keyword evidence="3" id="KW-1185">Reference proteome</keyword>
<dbReference type="STRING" id="228959.SAMN05421797_1011060"/>
<reference evidence="3" key="1">
    <citation type="submission" date="2017-01" db="EMBL/GenBank/DDBJ databases">
        <authorList>
            <person name="Varghese N."/>
            <person name="Submissions S."/>
        </authorList>
    </citation>
    <scope>NUCLEOTIDE SEQUENCE [LARGE SCALE GENOMIC DNA]</scope>
    <source>
        <strain evidence="3">DSM 15366</strain>
    </source>
</reference>
<dbReference type="EMBL" id="FTMA01000001">
    <property type="protein sequence ID" value="SIQ21289.1"/>
    <property type="molecule type" value="Genomic_DNA"/>
</dbReference>
<dbReference type="InterPro" id="IPR008928">
    <property type="entry name" value="6-hairpin_glycosidase_sf"/>
</dbReference>
<dbReference type="Gene3D" id="1.50.10.10">
    <property type="match status" value="1"/>
</dbReference>
<dbReference type="Gene3D" id="2.60.420.10">
    <property type="entry name" value="Maltose phosphorylase, domain 3"/>
    <property type="match status" value="1"/>
</dbReference>
<organism evidence="2 3">
    <name type="scientific">Maribacter ulvicola</name>
    <dbReference type="NCBI Taxonomy" id="228959"/>
    <lineage>
        <taxon>Bacteria</taxon>
        <taxon>Pseudomonadati</taxon>
        <taxon>Bacteroidota</taxon>
        <taxon>Flavobacteriia</taxon>
        <taxon>Flavobacteriales</taxon>
        <taxon>Flavobacteriaceae</taxon>
        <taxon>Maribacter</taxon>
    </lineage>
</organism>
<accession>A0A1N6QXI3</accession>
<evidence type="ECO:0000259" key="1">
    <source>
        <dbReference type="Pfam" id="PF17389"/>
    </source>
</evidence>